<comment type="similarity">
    <text evidence="2">Belongs to the OMP decarboxylase family. Type 2 subfamily.</text>
</comment>
<evidence type="ECO:0000313" key="10">
    <source>
        <dbReference type="Proteomes" id="UP000712673"/>
    </source>
</evidence>
<keyword evidence="5 9" id="KW-0456">Lyase</keyword>
<feature type="domain" description="Orotidine 5'-phosphate decarboxylase" evidence="8">
    <location>
        <begin position="60"/>
        <end position="179"/>
    </location>
</feature>
<organism evidence="9 10">
    <name type="scientific">Tectimicrobiota bacterium</name>
    <dbReference type="NCBI Taxonomy" id="2528274"/>
    <lineage>
        <taxon>Bacteria</taxon>
        <taxon>Pseudomonadati</taxon>
        <taxon>Nitrospinota/Tectimicrobiota group</taxon>
        <taxon>Candidatus Tectimicrobiota</taxon>
    </lineage>
</organism>
<protein>
    <recommendedName>
        <fullName evidence="7">Orotidine-5'-phosphate decarboxylase</fullName>
        <ecNumber evidence="7">4.1.1.23</ecNumber>
    </recommendedName>
</protein>
<sequence length="180" mass="19480">MYGQQRRRNVYDTARALCGSAPRGRGQKRHLPADVLAVCQDTYGATTRAAGEALWRFNRAIIDAVHDLVPVVKPQLAFYERYGLEGLRAYVQTVQYAREAGLLVIADAKRNDIGPTAVGYAEAFLGTTEVFGSTVPGDFEADALTVNGFLGSDGIQPFVTQAQQHGRGLFVLVKTSNASS</sequence>
<comment type="pathway">
    <text evidence="1">Pyrimidine metabolism; UMP biosynthesis via de novo pathway; UMP from orotate: step 2/2.</text>
</comment>
<evidence type="ECO:0000256" key="6">
    <source>
        <dbReference type="ARBA" id="ARBA00049157"/>
    </source>
</evidence>
<comment type="caution">
    <text evidence="9">The sequence shown here is derived from an EMBL/GenBank/DDBJ whole genome shotgun (WGS) entry which is preliminary data.</text>
</comment>
<dbReference type="PANTHER" id="PTHR43375">
    <property type="entry name" value="OROTIDINE 5'-PHOSPHATE DECARBOXYLASE"/>
    <property type="match status" value="1"/>
</dbReference>
<dbReference type="GO" id="GO:0009220">
    <property type="term" value="P:pyrimidine ribonucleotide biosynthetic process"/>
    <property type="evidence" value="ECO:0007669"/>
    <property type="project" value="UniProtKB-UniRule"/>
</dbReference>
<dbReference type="GO" id="GO:0006207">
    <property type="term" value="P:'de novo' pyrimidine nucleobase biosynthetic process"/>
    <property type="evidence" value="ECO:0007669"/>
    <property type="project" value="InterPro"/>
</dbReference>
<evidence type="ECO:0000256" key="7">
    <source>
        <dbReference type="NCBIfam" id="TIGR02127"/>
    </source>
</evidence>
<dbReference type="Gene3D" id="3.20.20.70">
    <property type="entry name" value="Aldolase class I"/>
    <property type="match status" value="1"/>
</dbReference>
<dbReference type="PANTHER" id="PTHR43375:SF1">
    <property type="entry name" value="OROTIDINE 5'-PHOSPHATE DECARBOXYLASE"/>
    <property type="match status" value="1"/>
</dbReference>
<dbReference type="AlphaFoldDB" id="A0A938B5J9"/>
<evidence type="ECO:0000313" key="9">
    <source>
        <dbReference type="EMBL" id="MBM3225645.1"/>
    </source>
</evidence>
<dbReference type="SUPFAM" id="SSF51366">
    <property type="entry name" value="Ribulose-phoshate binding barrel"/>
    <property type="match status" value="1"/>
</dbReference>
<dbReference type="CDD" id="cd04725">
    <property type="entry name" value="OMP_decarboxylase_like"/>
    <property type="match status" value="1"/>
</dbReference>
<evidence type="ECO:0000256" key="4">
    <source>
        <dbReference type="ARBA" id="ARBA00022975"/>
    </source>
</evidence>
<name>A0A938B5J9_UNCTE</name>
<evidence type="ECO:0000256" key="1">
    <source>
        <dbReference type="ARBA" id="ARBA00004861"/>
    </source>
</evidence>
<reference evidence="9" key="1">
    <citation type="submission" date="2019-03" db="EMBL/GenBank/DDBJ databases">
        <title>Lake Tanganyika Metagenome-Assembled Genomes (MAGs).</title>
        <authorList>
            <person name="Tran P."/>
        </authorList>
    </citation>
    <scope>NUCLEOTIDE SEQUENCE</scope>
    <source>
        <strain evidence="9">K_DeepCast_65m_m2_066</strain>
    </source>
</reference>
<dbReference type="InterPro" id="IPR011995">
    <property type="entry name" value="OMPdecase_type-2"/>
</dbReference>
<dbReference type="EC" id="4.1.1.23" evidence="7"/>
<dbReference type="InterPro" id="IPR018089">
    <property type="entry name" value="OMPdecase_AS"/>
</dbReference>
<feature type="non-terminal residue" evidence="9">
    <location>
        <position position="180"/>
    </location>
</feature>
<evidence type="ECO:0000256" key="3">
    <source>
        <dbReference type="ARBA" id="ARBA00022793"/>
    </source>
</evidence>
<evidence type="ECO:0000256" key="5">
    <source>
        <dbReference type="ARBA" id="ARBA00023239"/>
    </source>
</evidence>
<dbReference type="Pfam" id="PF00215">
    <property type="entry name" value="OMPdecase"/>
    <property type="match status" value="1"/>
</dbReference>
<evidence type="ECO:0000256" key="2">
    <source>
        <dbReference type="ARBA" id="ARBA00008847"/>
    </source>
</evidence>
<proteinExistence type="inferred from homology"/>
<dbReference type="NCBIfam" id="TIGR02127">
    <property type="entry name" value="pyrF_sub2"/>
    <property type="match status" value="1"/>
</dbReference>
<dbReference type="PROSITE" id="PS00156">
    <property type="entry name" value="OMPDECASE"/>
    <property type="match status" value="1"/>
</dbReference>
<evidence type="ECO:0000259" key="8">
    <source>
        <dbReference type="Pfam" id="PF00215"/>
    </source>
</evidence>
<dbReference type="InterPro" id="IPR011060">
    <property type="entry name" value="RibuloseP-bd_barrel"/>
</dbReference>
<dbReference type="Proteomes" id="UP000712673">
    <property type="component" value="Unassembled WGS sequence"/>
</dbReference>
<keyword evidence="3" id="KW-0210">Decarboxylase</keyword>
<dbReference type="InterPro" id="IPR013785">
    <property type="entry name" value="Aldolase_TIM"/>
</dbReference>
<gene>
    <name evidence="9" type="primary">pyrF</name>
    <name evidence="9" type="ORF">FJZ47_17850</name>
</gene>
<keyword evidence="4" id="KW-0665">Pyrimidine biosynthesis</keyword>
<dbReference type="EMBL" id="VGLS01000641">
    <property type="protein sequence ID" value="MBM3225645.1"/>
    <property type="molecule type" value="Genomic_DNA"/>
</dbReference>
<dbReference type="GO" id="GO:0004590">
    <property type="term" value="F:orotidine-5'-phosphate decarboxylase activity"/>
    <property type="evidence" value="ECO:0007669"/>
    <property type="project" value="UniProtKB-UniRule"/>
</dbReference>
<dbReference type="InterPro" id="IPR001754">
    <property type="entry name" value="OMPdeCOase_dom"/>
</dbReference>
<comment type="catalytic activity">
    <reaction evidence="6">
        <text>orotidine 5'-phosphate + H(+) = UMP + CO2</text>
        <dbReference type="Rhea" id="RHEA:11596"/>
        <dbReference type="ChEBI" id="CHEBI:15378"/>
        <dbReference type="ChEBI" id="CHEBI:16526"/>
        <dbReference type="ChEBI" id="CHEBI:57538"/>
        <dbReference type="ChEBI" id="CHEBI:57865"/>
        <dbReference type="EC" id="4.1.1.23"/>
    </reaction>
</comment>
<accession>A0A938B5J9</accession>